<evidence type="ECO:0000256" key="8">
    <source>
        <dbReference type="RuleBase" id="RU361270"/>
    </source>
</evidence>
<proteinExistence type="inferred from homology"/>
<protein>
    <recommendedName>
        <fullName evidence="8">5-hydroxyisourate hydrolase</fullName>
        <shortName evidence="8">HIU hydrolase</shortName>
        <shortName evidence="8">HIUHase</shortName>
        <ecNumber evidence="8">3.5.2.17</ecNumber>
    </recommendedName>
</protein>
<dbReference type="Proteomes" id="UP001214094">
    <property type="component" value="Plasmid unnamedA"/>
</dbReference>
<dbReference type="InterPro" id="IPR023418">
    <property type="entry name" value="Thyroxine_BS"/>
</dbReference>
<reference evidence="10" key="1">
    <citation type="submission" date="2022-06" db="EMBL/GenBank/DDBJ databases">
        <title>Physiological and biochemical characterization and genomic elucidation of a strain of the genus Ensifer adhaerens M8 that combines arsenic oxidation and chromium reduction.</title>
        <authorList>
            <person name="Li X."/>
            <person name="Yu c."/>
        </authorList>
    </citation>
    <scope>NUCLEOTIDE SEQUENCE</scope>
    <source>
        <strain evidence="10">M8</strain>
        <plasmid evidence="10">pA</plasmid>
    </source>
</reference>
<dbReference type="GO" id="GO:0006144">
    <property type="term" value="P:purine nucleobase metabolic process"/>
    <property type="evidence" value="ECO:0007669"/>
    <property type="project" value="UniProtKB-KW"/>
</dbReference>
<evidence type="ECO:0000313" key="13">
    <source>
        <dbReference type="Proteomes" id="UP001214094"/>
    </source>
</evidence>
<reference evidence="11 13" key="2">
    <citation type="submission" date="2023-03" db="EMBL/GenBank/DDBJ databases">
        <title>Comparative genome and transcriptome analysis combination mining strategies for increasing vitamin B12 production of Ensifer adhaerens strain.</title>
        <authorList>
            <person name="Yongheng L."/>
        </authorList>
    </citation>
    <scope>NUCLEOTIDE SEQUENCE [LARGE SCALE GENOMIC DNA]</scope>
    <source>
        <strain evidence="11 13">Casida A-T305</strain>
        <plasmid evidence="11 13">unnamedA</plasmid>
    </source>
</reference>
<evidence type="ECO:0000256" key="4">
    <source>
        <dbReference type="ARBA" id="ARBA00011881"/>
    </source>
</evidence>
<dbReference type="Gene3D" id="2.60.40.180">
    <property type="entry name" value="Transthyretin/hydroxyisourate hydrolase domain"/>
    <property type="match status" value="1"/>
</dbReference>
<dbReference type="OrthoDB" id="9792386at2"/>
<geneLocation type="plasmid" evidence="11 13">
    <name>unnamedA</name>
</geneLocation>
<dbReference type="InterPro" id="IPR023419">
    <property type="entry name" value="Transthyretin_CS"/>
</dbReference>
<dbReference type="NCBIfam" id="TIGR02962">
    <property type="entry name" value="hdxy_isourate"/>
    <property type="match status" value="1"/>
</dbReference>
<feature type="binding site" evidence="7">
    <location>
        <position position="52"/>
    </location>
    <ligand>
        <name>substrate</name>
    </ligand>
</feature>
<dbReference type="InterPro" id="IPR023416">
    <property type="entry name" value="Transthyretin/HIU_hydrolase_d"/>
</dbReference>
<dbReference type="Pfam" id="PF00576">
    <property type="entry name" value="Transthyretin"/>
    <property type="match status" value="1"/>
</dbReference>
<dbReference type="FunFam" id="2.60.40.180:FF:000005">
    <property type="entry name" value="5-hydroxyisourate hydrolase"/>
    <property type="match status" value="1"/>
</dbReference>
<dbReference type="EC" id="3.5.2.17" evidence="8"/>
<dbReference type="AlphaFoldDB" id="A0A9Q9DCL2"/>
<evidence type="ECO:0000313" key="11">
    <source>
        <dbReference type="EMBL" id="WFP93981.1"/>
    </source>
</evidence>
<evidence type="ECO:0000259" key="9">
    <source>
        <dbReference type="Pfam" id="PF00576"/>
    </source>
</evidence>
<sequence>MQSQGGNAGRLTTHVLDTASGKPAEGLRIELYRVDGDRQTHIKSVKTNDDGRCDEPLLSGERMQTGTYELQFHAGDYLGGAAKRGDNPFLDVIPIRFGIDNQGAHYHVPLLLSPYGYSTYRGS</sequence>
<dbReference type="Proteomes" id="UP001055460">
    <property type="component" value="Plasmid pA"/>
</dbReference>
<accession>A0A9Q9DCL2</accession>
<dbReference type="RefSeq" id="WP_034799357.1">
    <property type="nucleotide sequence ID" value="NZ_CP015881.1"/>
</dbReference>
<evidence type="ECO:0000256" key="6">
    <source>
        <dbReference type="ARBA" id="ARBA00022801"/>
    </source>
</evidence>
<dbReference type="EMBL" id="CP121309">
    <property type="protein sequence ID" value="WFP93981.1"/>
    <property type="molecule type" value="Genomic_DNA"/>
</dbReference>
<dbReference type="GO" id="GO:0033971">
    <property type="term" value="F:hydroxyisourate hydrolase activity"/>
    <property type="evidence" value="ECO:0007669"/>
    <property type="project" value="UniProtKB-EC"/>
</dbReference>
<dbReference type="InterPro" id="IPR014306">
    <property type="entry name" value="Hydroxyisourate_hydrolase"/>
</dbReference>
<name>A0A9Q9DCL2_ENSAD</name>
<evidence type="ECO:0000256" key="5">
    <source>
        <dbReference type="ARBA" id="ARBA00022631"/>
    </source>
</evidence>
<dbReference type="CDD" id="cd05822">
    <property type="entry name" value="TLP_HIUase"/>
    <property type="match status" value="1"/>
</dbReference>
<evidence type="ECO:0000256" key="1">
    <source>
        <dbReference type="ARBA" id="ARBA00001043"/>
    </source>
</evidence>
<geneLocation type="plasmid" evidence="10 12">
    <name>pA</name>
</geneLocation>
<keyword evidence="13" id="KW-1185">Reference proteome</keyword>
<dbReference type="InterPro" id="IPR036817">
    <property type="entry name" value="Transthyretin/HIU_hydrolase_sf"/>
</dbReference>
<dbReference type="SUPFAM" id="SSF49472">
    <property type="entry name" value="Transthyretin (synonym: prealbumin)"/>
    <property type="match status" value="1"/>
</dbReference>
<evidence type="ECO:0000256" key="7">
    <source>
        <dbReference type="PIRSR" id="PIRSR600895-51"/>
    </source>
</evidence>
<dbReference type="PROSITE" id="PS00769">
    <property type="entry name" value="TRANSTHYRETIN_2"/>
    <property type="match status" value="1"/>
</dbReference>
<dbReference type="InterPro" id="IPR000895">
    <property type="entry name" value="Transthyretin/HIU_hydrolase"/>
</dbReference>
<evidence type="ECO:0000313" key="10">
    <source>
        <dbReference type="EMBL" id="USJ26589.1"/>
    </source>
</evidence>
<dbReference type="PRINTS" id="PR00189">
    <property type="entry name" value="TRNSTHYRETIN"/>
</dbReference>
<comment type="similarity">
    <text evidence="3 8">Belongs to the transthyretin family. 5-hydroxyisourate hydrolase subfamily.</text>
</comment>
<dbReference type="PANTHER" id="PTHR10395:SF7">
    <property type="entry name" value="5-HYDROXYISOURATE HYDROLASE"/>
    <property type="match status" value="1"/>
</dbReference>
<evidence type="ECO:0000256" key="2">
    <source>
        <dbReference type="ARBA" id="ARBA00002704"/>
    </source>
</evidence>
<dbReference type="PANTHER" id="PTHR10395">
    <property type="entry name" value="URICASE AND TRANSTHYRETIN-RELATED"/>
    <property type="match status" value="1"/>
</dbReference>
<feature type="binding site" evidence="7">
    <location>
        <position position="14"/>
    </location>
    <ligand>
        <name>substrate</name>
    </ligand>
</feature>
<comment type="function">
    <text evidence="2">Catalyzes the hydrolysis of 5-hydroxyisourate (HIU) to 2-oxo-4-hydroxy-4-carboxy-5-ureidoimidazoline (OHCU).</text>
</comment>
<comment type="catalytic activity">
    <reaction evidence="1 8">
        <text>5-hydroxyisourate + H2O = 5-hydroxy-2-oxo-4-ureido-2,5-dihydro-1H-imidazole-5-carboxylate + H(+)</text>
        <dbReference type="Rhea" id="RHEA:23736"/>
        <dbReference type="ChEBI" id="CHEBI:15377"/>
        <dbReference type="ChEBI" id="CHEBI:15378"/>
        <dbReference type="ChEBI" id="CHEBI:18072"/>
        <dbReference type="ChEBI" id="CHEBI:58639"/>
        <dbReference type="EC" id="3.5.2.17"/>
    </reaction>
</comment>
<organism evidence="10 12">
    <name type="scientific">Ensifer adhaerens</name>
    <name type="common">Sinorhizobium morelense</name>
    <dbReference type="NCBI Taxonomy" id="106592"/>
    <lineage>
        <taxon>Bacteria</taxon>
        <taxon>Pseudomonadati</taxon>
        <taxon>Pseudomonadota</taxon>
        <taxon>Alphaproteobacteria</taxon>
        <taxon>Hyphomicrobiales</taxon>
        <taxon>Rhizobiaceae</taxon>
        <taxon>Sinorhizobium/Ensifer group</taxon>
        <taxon>Ensifer</taxon>
    </lineage>
</organism>
<feature type="binding site" evidence="7">
    <location>
        <position position="120"/>
    </location>
    <ligand>
        <name>substrate</name>
    </ligand>
</feature>
<keyword evidence="6 8" id="KW-0378">Hydrolase</keyword>
<evidence type="ECO:0000313" key="12">
    <source>
        <dbReference type="Proteomes" id="UP001055460"/>
    </source>
</evidence>
<dbReference type="KEGG" id="eah:FA04_22140"/>
<keyword evidence="5 8" id="KW-0659">Purine metabolism</keyword>
<evidence type="ECO:0000256" key="3">
    <source>
        <dbReference type="ARBA" id="ARBA00009850"/>
    </source>
</evidence>
<comment type="subunit">
    <text evidence="4 8">Homotetramer.</text>
</comment>
<gene>
    <name evidence="10" type="primary">uraH</name>
    <name evidence="10" type="ORF">NE863_21825</name>
    <name evidence="11" type="ORF">P4B07_22425</name>
</gene>
<dbReference type="EMBL" id="CP098808">
    <property type="protein sequence ID" value="USJ26589.1"/>
    <property type="molecule type" value="Genomic_DNA"/>
</dbReference>
<keyword evidence="10" id="KW-0614">Plasmid</keyword>
<feature type="domain" description="Transthyretin/hydroxyisourate hydrolase" evidence="9">
    <location>
        <begin position="11"/>
        <end position="122"/>
    </location>
</feature>
<dbReference type="PROSITE" id="PS00768">
    <property type="entry name" value="TRANSTHYRETIN_1"/>
    <property type="match status" value="1"/>
</dbReference>
<dbReference type="GeneID" id="29520911"/>